<feature type="transmembrane region" description="Helical" evidence="8">
    <location>
        <begin position="294"/>
        <end position="319"/>
    </location>
</feature>
<comment type="similarity">
    <text evidence="6">Belongs to the methyl-accepting chemotaxis (MCP) protein family.</text>
</comment>
<evidence type="ECO:0000256" key="2">
    <source>
        <dbReference type="ARBA" id="ARBA00022692"/>
    </source>
</evidence>
<evidence type="ECO:0000256" key="4">
    <source>
        <dbReference type="ARBA" id="ARBA00023136"/>
    </source>
</evidence>
<dbReference type="Proteomes" id="UP001269819">
    <property type="component" value="Unassembled WGS sequence"/>
</dbReference>
<dbReference type="Pfam" id="PF00015">
    <property type="entry name" value="MCPsignal"/>
    <property type="match status" value="1"/>
</dbReference>
<feature type="domain" description="HAMP" evidence="10">
    <location>
        <begin position="337"/>
        <end position="369"/>
    </location>
</feature>
<dbReference type="PROSITE" id="PS50111">
    <property type="entry name" value="CHEMOTAXIS_TRANSDUC_2"/>
    <property type="match status" value="1"/>
</dbReference>
<evidence type="ECO:0000259" key="9">
    <source>
        <dbReference type="PROSITE" id="PS50111"/>
    </source>
</evidence>
<evidence type="ECO:0000259" key="10">
    <source>
        <dbReference type="PROSITE" id="PS50885"/>
    </source>
</evidence>
<feature type="domain" description="Methyl-accepting transducer" evidence="9">
    <location>
        <begin position="374"/>
        <end position="610"/>
    </location>
</feature>
<evidence type="ECO:0000256" key="6">
    <source>
        <dbReference type="ARBA" id="ARBA00029447"/>
    </source>
</evidence>
<reference evidence="11 12" key="1">
    <citation type="submission" date="2023-10" db="EMBL/GenBank/DDBJ databases">
        <title>Characteristics and mechanism of a salt-tolerant marine origin heterotrophic nitrifying- aerobic denitrifying bacteria Marinobacter xestospongiae HN1.</title>
        <authorList>
            <person name="Qi R."/>
        </authorList>
    </citation>
    <scope>NUCLEOTIDE SEQUENCE [LARGE SCALE GENOMIC DNA]</scope>
    <source>
        <strain evidence="11 12">HN1</strain>
    </source>
</reference>
<comment type="subcellular location">
    <subcellularLocation>
        <location evidence="1">Membrane</location>
        <topology evidence="1">Multi-pass membrane protein</topology>
    </subcellularLocation>
</comment>
<keyword evidence="3 8" id="KW-1133">Transmembrane helix</keyword>
<dbReference type="PROSITE" id="PS50885">
    <property type="entry name" value="HAMP"/>
    <property type="match status" value="1"/>
</dbReference>
<dbReference type="SMART" id="SM00283">
    <property type="entry name" value="MA"/>
    <property type="match status" value="1"/>
</dbReference>
<gene>
    <name evidence="11" type="ORF">RYS15_04680</name>
</gene>
<evidence type="ECO:0000256" key="5">
    <source>
        <dbReference type="ARBA" id="ARBA00023224"/>
    </source>
</evidence>
<protein>
    <submittedName>
        <fullName evidence="11">Methyl-accepting chemotaxis protein</fullName>
    </submittedName>
</protein>
<evidence type="ECO:0000256" key="8">
    <source>
        <dbReference type="SAM" id="Phobius"/>
    </source>
</evidence>
<evidence type="ECO:0000256" key="3">
    <source>
        <dbReference type="ARBA" id="ARBA00022989"/>
    </source>
</evidence>
<dbReference type="RefSeq" id="WP_316972817.1">
    <property type="nucleotide sequence ID" value="NZ_JAWIIJ010000002.1"/>
</dbReference>
<keyword evidence="12" id="KW-1185">Reference proteome</keyword>
<dbReference type="CDD" id="cd06225">
    <property type="entry name" value="HAMP"/>
    <property type="match status" value="1"/>
</dbReference>
<dbReference type="Gene3D" id="1.10.287.950">
    <property type="entry name" value="Methyl-accepting chemotaxis protein"/>
    <property type="match status" value="1"/>
</dbReference>
<dbReference type="PANTHER" id="PTHR32089:SF119">
    <property type="entry name" value="METHYL-ACCEPTING CHEMOTAXIS PROTEIN CTPL"/>
    <property type="match status" value="1"/>
</dbReference>
<comment type="caution">
    <text evidence="11">The sequence shown here is derived from an EMBL/GenBank/DDBJ whole genome shotgun (WGS) entry which is preliminary data.</text>
</comment>
<dbReference type="SMART" id="SM00304">
    <property type="entry name" value="HAMP"/>
    <property type="match status" value="1"/>
</dbReference>
<organism evidence="11 12">
    <name type="scientific">Marinobacter xestospongiae</name>
    <dbReference type="NCBI Taxonomy" id="994319"/>
    <lineage>
        <taxon>Bacteria</taxon>
        <taxon>Pseudomonadati</taxon>
        <taxon>Pseudomonadota</taxon>
        <taxon>Gammaproteobacteria</taxon>
        <taxon>Pseudomonadales</taxon>
        <taxon>Marinobacteraceae</taxon>
        <taxon>Marinobacter</taxon>
    </lineage>
</organism>
<sequence length="646" mass="69935">MTPHFLKGLFNSRLLRPVLLILLLAGAVQFGVSQWLISRQVEALTDQVEQALQAGGEQVNQAFGQTRDDVRQRLQGMRDQTSDRLAEQLDRQLRQQQAQIAETLRLAVRSKAEGLAEVLAEVAAPLIWDRDVPRLTDLVELADAQESVLFAVYFDQYGERLTRYVDRTDERVKTLMRAGEGRGAANKVLDAASRDPDVVIITANIEPQGTVIGQLCIGLSLQAINQQMEAFASGFTTTIDDSTQVLGQTLDQATRGLSARLQEQLAQVEETTSEQNIQALATISAEAEDLTSNLSLFAILSSLGLLIVVAVVLGIGVLAKVWRLDRAVWDIADGEADLTRRVQLGGRDELTRMADGFNQFIERIQHLVGQVGEAAESAVQQAGVQGDASQRAVAAVGHQQQEVAQVTDHMVAMSGRIAQVADDIQQMAGTVQEVNSESEATAELSRSVRDQLDRMVAEVSEAVTAVNALNDQSQEIGSVLSVIGAIAEQTNLLALNAAIEAARAGESGRGFAVVADEVRTLASRTQQSTTEIQAIIDRLRQGSERAVNLIGEASSQVGAASDRFRDADEHFEQIQRQLASLQEHALAVAETAKQEGQEARQVSESVAGISESASHTQQAIEQSDDASREIGQLLRSLQQTAGQFRI</sequence>
<dbReference type="EMBL" id="JAWIIJ010000002">
    <property type="protein sequence ID" value="MDV2077963.1"/>
    <property type="molecule type" value="Genomic_DNA"/>
</dbReference>
<proteinExistence type="inferred from homology"/>
<evidence type="ECO:0000313" key="11">
    <source>
        <dbReference type="EMBL" id="MDV2077963.1"/>
    </source>
</evidence>
<keyword evidence="2 8" id="KW-0812">Transmembrane</keyword>
<dbReference type="Pfam" id="PF00672">
    <property type="entry name" value="HAMP"/>
    <property type="match status" value="1"/>
</dbReference>
<evidence type="ECO:0000256" key="7">
    <source>
        <dbReference type="PROSITE-ProRule" id="PRU00284"/>
    </source>
</evidence>
<dbReference type="InterPro" id="IPR003660">
    <property type="entry name" value="HAMP_dom"/>
</dbReference>
<keyword evidence="4 8" id="KW-0472">Membrane</keyword>
<evidence type="ECO:0000256" key="1">
    <source>
        <dbReference type="ARBA" id="ARBA00004141"/>
    </source>
</evidence>
<name>A0ABU3VUL2_9GAMM</name>
<accession>A0ABU3VUL2</accession>
<dbReference type="PANTHER" id="PTHR32089">
    <property type="entry name" value="METHYL-ACCEPTING CHEMOTAXIS PROTEIN MCPB"/>
    <property type="match status" value="1"/>
</dbReference>
<dbReference type="InterPro" id="IPR004089">
    <property type="entry name" value="MCPsignal_dom"/>
</dbReference>
<keyword evidence="5 7" id="KW-0807">Transducer</keyword>
<evidence type="ECO:0000313" key="12">
    <source>
        <dbReference type="Proteomes" id="UP001269819"/>
    </source>
</evidence>
<dbReference type="SUPFAM" id="SSF58104">
    <property type="entry name" value="Methyl-accepting chemotaxis protein (MCP) signaling domain"/>
    <property type="match status" value="1"/>
</dbReference>